<dbReference type="EMBL" id="VTUW01000005">
    <property type="protein sequence ID" value="KAA1194846.1"/>
    <property type="molecule type" value="Genomic_DNA"/>
</dbReference>
<evidence type="ECO:0000313" key="2">
    <source>
        <dbReference type="Proteomes" id="UP000322184"/>
    </source>
</evidence>
<organism evidence="1 2">
    <name type="scientific">Photorhabdus heterorhabditis</name>
    <dbReference type="NCBI Taxonomy" id="880156"/>
    <lineage>
        <taxon>Bacteria</taxon>
        <taxon>Pseudomonadati</taxon>
        <taxon>Pseudomonadota</taxon>
        <taxon>Gammaproteobacteria</taxon>
        <taxon>Enterobacterales</taxon>
        <taxon>Morganellaceae</taxon>
        <taxon>Photorhabdus</taxon>
    </lineage>
</organism>
<dbReference type="InterPro" id="IPR056914">
    <property type="entry name" value="Gp53-like"/>
</dbReference>
<comment type="caution">
    <text evidence="1">The sequence shown here is derived from an EMBL/GenBank/DDBJ whole genome shotgun (WGS) entry which is preliminary data.</text>
</comment>
<protein>
    <recommendedName>
        <fullName evidence="3">Bacteriophage protein</fullName>
    </recommendedName>
</protein>
<dbReference type="AlphaFoldDB" id="A0A5B0X6G2"/>
<evidence type="ECO:0000313" key="1">
    <source>
        <dbReference type="EMBL" id="KAA1194846.1"/>
    </source>
</evidence>
<dbReference type="Pfam" id="PF23982">
    <property type="entry name" value="XM1_gp53_minor_capsid"/>
    <property type="match status" value="1"/>
</dbReference>
<dbReference type="RefSeq" id="WP_149616199.1">
    <property type="nucleotide sequence ID" value="NZ_CAWPFF010000092.1"/>
</dbReference>
<sequence>MAGTSYLTRMPLGFNGTVTRLRDLTTEPAILDQTKVFGQYGLAGKYHGDKFVPLVDGDTVDDVVGILVRPYPIQSQADMAHLGIKASTTGDILKRGYMAVAVKGAESAKKGGKVYVRVKGATADSPLGSFLIMPDKTAENTPELPAVKVMGPGDASGHIEIAYNI</sequence>
<name>A0A5B0X6G2_9GAMM</name>
<gene>
    <name evidence="1" type="ORF">F0L16_03985</name>
</gene>
<reference evidence="1 2" key="1">
    <citation type="submission" date="2019-09" db="EMBL/GenBank/DDBJ databases">
        <title>Whole genome sequence of Photorhabdus heterorhabditis strain ETL (Enterobacteriales: Enterobacteriaceae) a bacterial symbiont of Heterorhabditis zealandica strain ETL (Rhabditida: Heterorhabditidae).</title>
        <authorList>
            <person name="Lulamba T.E."/>
            <person name="Serepa-Dlamini M.H."/>
        </authorList>
    </citation>
    <scope>NUCLEOTIDE SEQUENCE [LARGE SCALE GENOMIC DNA]</scope>
    <source>
        <strain evidence="1 2">ETL</strain>
    </source>
</reference>
<accession>A0A5B0X6G2</accession>
<evidence type="ECO:0008006" key="3">
    <source>
        <dbReference type="Google" id="ProtNLM"/>
    </source>
</evidence>
<dbReference type="Proteomes" id="UP000322184">
    <property type="component" value="Unassembled WGS sequence"/>
</dbReference>
<proteinExistence type="predicted"/>